<feature type="compositionally biased region" description="Acidic residues" evidence="1">
    <location>
        <begin position="1"/>
        <end position="10"/>
    </location>
</feature>
<dbReference type="EMBL" id="CAXLJM020000152">
    <property type="protein sequence ID" value="CAL8143284.1"/>
    <property type="molecule type" value="Genomic_DNA"/>
</dbReference>
<accession>A0ABP1S3P7</accession>
<evidence type="ECO:0000256" key="1">
    <source>
        <dbReference type="SAM" id="MobiDB-lite"/>
    </source>
</evidence>
<organism evidence="2 3">
    <name type="scientific">Orchesella dallaii</name>
    <dbReference type="NCBI Taxonomy" id="48710"/>
    <lineage>
        <taxon>Eukaryota</taxon>
        <taxon>Metazoa</taxon>
        <taxon>Ecdysozoa</taxon>
        <taxon>Arthropoda</taxon>
        <taxon>Hexapoda</taxon>
        <taxon>Collembola</taxon>
        <taxon>Entomobryomorpha</taxon>
        <taxon>Entomobryoidea</taxon>
        <taxon>Orchesellidae</taxon>
        <taxon>Orchesellinae</taxon>
        <taxon>Orchesella</taxon>
    </lineage>
</organism>
<keyword evidence="3" id="KW-1185">Reference proteome</keyword>
<feature type="compositionally biased region" description="Polar residues" evidence="1">
    <location>
        <begin position="146"/>
        <end position="171"/>
    </location>
</feature>
<name>A0ABP1S3P7_9HEXA</name>
<evidence type="ECO:0000313" key="3">
    <source>
        <dbReference type="Proteomes" id="UP001642540"/>
    </source>
</evidence>
<feature type="compositionally biased region" description="Basic and acidic residues" evidence="1">
    <location>
        <begin position="187"/>
        <end position="196"/>
    </location>
</feature>
<feature type="compositionally biased region" description="Polar residues" evidence="1">
    <location>
        <begin position="11"/>
        <end position="40"/>
    </location>
</feature>
<evidence type="ECO:0000313" key="2">
    <source>
        <dbReference type="EMBL" id="CAL8143284.1"/>
    </source>
</evidence>
<comment type="caution">
    <text evidence="2">The sequence shown here is derived from an EMBL/GenBank/DDBJ whole genome shotgun (WGS) entry which is preliminary data.</text>
</comment>
<reference evidence="2 3" key="1">
    <citation type="submission" date="2024-08" db="EMBL/GenBank/DDBJ databases">
        <authorList>
            <person name="Cucini C."/>
            <person name="Frati F."/>
        </authorList>
    </citation>
    <scope>NUCLEOTIDE SEQUENCE [LARGE SCALE GENOMIC DNA]</scope>
</reference>
<dbReference type="Proteomes" id="UP001642540">
    <property type="component" value="Unassembled WGS sequence"/>
</dbReference>
<gene>
    <name evidence="2" type="ORF">ODALV1_LOCUS29425</name>
</gene>
<feature type="region of interest" description="Disordered" evidence="1">
    <location>
        <begin position="1"/>
        <end position="47"/>
    </location>
</feature>
<feature type="region of interest" description="Disordered" evidence="1">
    <location>
        <begin position="146"/>
        <end position="198"/>
    </location>
</feature>
<protein>
    <submittedName>
        <fullName evidence="2">Uncharacterized protein</fullName>
    </submittedName>
</protein>
<proteinExistence type="predicted"/>
<sequence>MSDSDGDFDNSQEFLPPSQLSFGGNNAGQGSSHQTLNTQERPPLDNLSADIIHTASKIRTLSELDNEKILAIWNFLDELEDDGNIDWKKRETKVKTPLPSWRKDEKESPPPRKNRYAIQFEKEIRSGKVKINGIEALNDYNKISKGTQDDTSFNNGPHANNIQPKQNSRQVQDYKRVPVKQFTKSRVKQDKREKNSKFISNRGLQDEINVVPDSELFNNFD</sequence>